<dbReference type="Pfam" id="PF02654">
    <property type="entry name" value="CobS"/>
    <property type="match status" value="1"/>
</dbReference>
<keyword evidence="12 19" id="KW-1133">Transmembrane helix</keyword>
<evidence type="ECO:0000256" key="11">
    <source>
        <dbReference type="ARBA" id="ARBA00022842"/>
    </source>
</evidence>
<evidence type="ECO:0000256" key="13">
    <source>
        <dbReference type="ARBA" id="ARBA00023136"/>
    </source>
</evidence>
<evidence type="ECO:0000256" key="12">
    <source>
        <dbReference type="ARBA" id="ARBA00022989"/>
    </source>
</evidence>
<comment type="function">
    <text evidence="14 19">Joins adenosylcobinamide-GDP and alpha-ribazole to generate adenosylcobalamin (Ado-cobalamin). Also synthesizes adenosylcobalamin 5'-phosphate from adenosylcobinamide-GDP and alpha-ribazole 5'-phosphate.</text>
</comment>
<comment type="catalytic activity">
    <reaction evidence="18 19">
        <text>alpha-ribazole 5'-phosphate + adenosylcob(III)inamide-GDP = adenosylcob(III)alamin 5'-phosphate + GMP + H(+)</text>
        <dbReference type="Rhea" id="RHEA:23560"/>
        <dbReference type="ChEBI" id="CHEBI:15378"/>
        <dbReference type="ChEBI" id="CHEBI:57918"/>
        <dbReference type="ChEBI" id="CHEBI:58115"/>
        <dbReference type="ChEBI" id="CHEBI:60487"/>
        <dbReference type="ChEBI" id="CHEBI:60493"/>
        <dbReference type="EC" id="2.7.8.26"/>
    </reaction>
</comment>
<evidence type="ECO:0000256" key="9">
    <source>
        <dbReference type="ARBA" id="ARBA00022679"/>
    </source>
</evidence>
<evidence type="ECO:0000256" key="16">
    <source>
        <dbReference type="ARBA" id="ARBA00032853"/>
    </source>
</evidence>
<dbReference type="AlphaFoldDB" id="A0A8J7W6B7"/>
<evidence type="ECO:0000256" key="10">
    <source>
        <dbReference type="ARBA" id="ARBA00022692"/>
    </source>
</evidence>
<feature type="transmembrane region" description="Helical" evidence="19">
    <location>
        <begin position="166"/>
        <end position="183"/>
    </location>
</feature>
<feature type="transmembrane region" description="Helical" evidence="19">
    <location>
        <begin position="189"/>
        <end position="208"/>
    </location>
</feature>
<evidence type="ECO:0000256" key="6">
    <source>
        <dbReference type="ARBA" id="ARBA00015850"/>
    </source>
</evidence>
<dbReference type="Proteomes" id="UP000730161">
    <property type="component" value="Unassembled WGS sequence"/>
</dbReference>
<organism evidence="20 21">
    <name type="scientific">Methanocalculus chunghsingensis</name>
    <dbReference type="NCBI Taxonomy" id="156457"/>
    <lineage>
        <taxon>Archaea</taxon>
        <taxon>Methanobacteriati</taxon>
        <taxon>Methanobacteriota</taxon>
        <taxon>Stenosarchaea group</taxon>
        <taxon>Methanomicrobia</taxon>
        <taxon>Methanomicrobiales</taxon>
        <taxon>Methanocalculaceae</taxon>
        <taxon>Methanocalculus</taxon>
    </lineage>
</organism>
<comment type="similarity">
    <text evidence="4 19">Belongs to the CobS family.</text>
</comment>
<gene>
    <name evidence="19" type="primary">cobS</name>
    <name evidence="20" type="ORF">RJ53_06550</name>
</gene>
<evidence type="ECO:0000256" key="18">
    <source>
        <dbReference type="ARBA" id="ARBA00049504"/>
    </source>
</evidence>
<protein>
    <recommendedName>
        <fullName evidence="6 19">Adenosylcobinamide-GDP ribazoletransferase</fullName>
        <ecNumber evidence="5 19">2.7.8.26</ecNumber>
    </recommendedName>
    <alternativeName>
        <fullName evidence="16 19">Cobalamin synthase</fullName>
    </alternativeName>
    <alternativeName>
        <fullName evidence="15 19">Cobalamin-5'-phosphate synthase</fullName>
    </alternativeName>
</protein>
<feature type="transmembrane region" description="Helical" evidence="19">
    <location>
        <begin position="59"/>
        <end position="83"/>
    </location>
</feature>
<accession>A0A8J7W6B7</accession>
<dbReference type="GO" id="GO:0005886">
    <property type="term" value="C:plasma membrane"/>
    <property type="evidence" value="ECO:0007669"/>
    <property type="project" value="UniProtKB-SubCell"/>
</dbReference>
<evidence type="ECO:0000256" key="3">
    <source>
        <dbReference type="ARBA" id="ARBA00004663"/>
    </source>
</evidence>
<dbReference type="RefSeq" id="WP_211530863.1">
    <property type="nucleotide sequence ID" value="NZ_JWHL01000009.1"/>
</dbReference>
<proteinExistence type="inferred from homology"/>
<keyword evidence="8 19" id="KW-0169">Cobalamin biosynthesis</keyword>
<evidence type="ECO:0000256" key="4">
    <source>
        <dbReference type="ARBA" id="ARBA00010561"/>
    </source>
</evidence>
<keyword evidence="11 19" id="KW-0460">Magnesium</keyword>
<dbReference type="OrthoDB" id="11748at2157"/>
<evidence type="ECO:0000256" key="5">
    <source>
        <dbReference type="ARBA" id="ARBA00013200"/>
    </source>
</evidence>
<dbReference type="EC" id="2.7.8.26" evidence="5 19"/>
<evidence type="ECO:0000313" key="20">
    <source>
        <dbReference type="EMBL" id="MBR1369169.1"/>
    </source>
</evidence>
<dbReference type="GO" id="GO:0008818">
    <property type="term" value="F:cobalamin 5'-phosphate synthase activity"/>
    <property type="evidence" value="ECO:0007669"/>
    <property type="project" value="UniProtKB-UniRule"/>
</dbReference>
<dbReference type="UniPathway" id="UPA00148">
    <property type="reaction ID" value="UER00238"/>
</dbReference>
<comment type="cofactor">
    <cofactor evidence="1 19">
        <name>Mg(2+)</name>
        <dbReference type="ChEBI" id="CHEBI:18420"/>
    </cofactor>
</comment>
<evidence type="ECO:0000256" key="8">
    <source>
        <dbReference type="ARBA" id="ARBA00022573"/>
    </source>
</evidence>
<keyword evidence="7 19" id="KW-1003">Cell membrane</keyword>
<evidence type="ECO:0000256" key="2">
    <source>
        <dbReference type="ARBA" id="ARBA00004651"/>
    </source>
</evidence>
<feature type="transmembrane region" description="Helical" evidence="19">
    <location>
        <begin position="104"/>
        <end position="126"/>
    </location>
</feature>
<evidence type="ECO:0000256" key="19">
    <source>
        <dbReference type="HAMAP-Rule" id="MF_00719"/>
    </source>
</evidence>
<keyword evidence="21" id="KW-1185">Reference proteome</keyword>
<evidence type="ECO:0000256" key="7">
    <source>
        <dbReference type="ARBA" id="ARBA00022475"/>
    </source>
</evidence>
<dbReference type="PANTHER" id="PTHR34148">
    <property type="entry name" value="ADENOSYLCOBINAMIDE-GDP RIBAZOLETRANSFERASE"/>
    <property type="match status" value="1"/>
</dbReference>
<dbReference type="InterPro" id="IPR003805">
    <property type="entry name" value="CobS"/>
</dbReference>
<evidence type="ECO:0000256" key="1">
    <source>
        <dbReference type="ARBA" id="ARBA00001946"/>
    </source>
</evidence>
<dbReference type="GO" id="GO:0051073">
    <property type="term" value="F:adenosylcobinamide-GDP ribazoletransferase activity"/>
    <property type="evidence" value="ECO:0007669"/>
    <property type="project" value="UniProtKB-UniRule"/>
</dbReference>
<dbReference type="EMBL" id="JWHL01000009">
    <property type="protein sequence ID" value="MBR1369169.1"/>
    <property type="molecule type" value="Genomic_DNA"/>
</dbReference>
<dbReference type="HAMAP" id="MF_00719">
    <property type="entry name" value="CobS"/>
    <property type="match status" value="1"/>
</dbReference>
<keyword evidence="9 19" id="KW-0808">Transferase</keyword>
<comment type="caution">
    <text evidence="20">The sequence shown here is derived from an EMBL/GenBank/DDBJ whole genome shotgun (WGS) entry which is preliminary data.</text>
</comment>
<comment type="subcellular location">
    <subcellularLocation>
        <location evidence="2 19">Cell membrane</location>
        <topology evidence="2 19">Multi-pass membrane protein</topology>
    </subcellularLocation>
</comment>
<comment type="pathway">
    <text evidence="3 19">Cofactor biosynthesis; adenosylcobalamin biosynthesis; adenosylcobalamin from cob(II)yrinate a,c-diamide: step 7/7.</text>
</comment>
<evidence type="ECO:0000313" key="21">
    <source>
        <dbReference type="Proteomes" id="UP000730161"/>
    </source>
</evidence>
<reference evidence="20" key="1">
    <citation type="submission" date="2014-12" db="EMBL/GenBank/DDBJ databases">
        <authorList>
            <person name="Huang H.-H."/>
            <person name="Chen S.-C."/>
            <person name="Lai M.-C."/>
        </authorList>
    </citation>
    <scope>NUCLEOTIDE SEQUENCE</scope>
    <source>
        <strain evidence="20">K1F9705b</strain>
    </source>
</reference>
<dbReference type="NCBIfam" id="TIGR00317">
    <property type="entry name" value="cobS"/>
    <property type="match status" value="1"/>
</dbReference>
<dbReference type="PANTHER" id="PTHR34148:SF1">
    <property type="entry name" value="ADENOSYLCOBINAMIDE-GDP RIBAZOLETRANSFERASE"/>
    <property type="match status" value="1"/>
</dbReference>
<dbReference type="GO" id="GO:0009236">
    <property type="term" value="P:cobalamin biosynthetic process"/>
    <property type="evidence" value="ECO:0007669"/>
    <property type="project" value="UniProtKB-UniRule"/>
</dbReference>
<feature type="transmembrane region" description="Helical" evidence="19">
    <location>
        <begin position="33"/>
        <end position="53"/>
    </location>
</feature>
<sequence length="241" mass="25262">MSLFEGVRALLQFSTILPAGRSADFEAFAKRSYLYPLAGYLIGAVSLLPLFVIPNPLAGAALSIGLLLFLSGCNHFDGLLDLGDGLMAHGSREIRIRALTDRQIGAGGVAMGVTITLISFGSLSALAAIPAVLLIAEVASKASMATLTALGAPFRDGIHSFLYERARWWFVIPAWLLALPLFLLSLPWMAVAVALGAAVSATGILLVGARRLFGGINGDLVGASNEIVRAVVLLTFVIMLA</sequence>
<comment type="catalytic activity">
    <reaction evidence="17 19">
        <text>alpha-ribazole + adenosylcob(III)inamide-GDP = adenosylcob(III)alamin + GMP + H(+)</text>
        <dbReference type="Rhea" id="RHEA:16049"/>
        <dbReference type="ChEBI" id="CHEBI:10329"/>
        <dbReference type="ChEBI" id="CHEBI:15378"/>
        <dbReference type="ChEBI" id="CHEBI:18408"/>
        <dbReference type="ChEBI" id="CHEBI:58115"/>
        <dbReference type="ChEBI" id="CHEBI:60487"/>
        <dbReference type="EC" id="2.7.8.26"/>
    </reaction>
</comment>
<keyword evidence="13 19" id="KW-0472">Membrane</keyword>
<evidence type="ECO:0000256" key="17">
    <source>
        <dbReference type="ARBA" id="ARBA00048623"/>
    </source>
</evidence>
<evidence type="ECO:0000256" key="15">
    <source>
        <dbReference type="ARBA" id="ARBA00032605"/>
    </source>
</evidence>
<name>A0A8J7W6B7_9EURY</name>
<evidence type="ECO:0000256" key="14">
    <source>
        <dbReference type="ARBA" id="ARBA00025228"/>
    </source>
</evidence>
<keyword evidence="10 19" id="KW-0812">Transmembrane</keyword>